<evidence type="ECO:0000256" key="1">
    <source>
        <dbReference type="SAM" id="MobiDB-lite"/>
    </source>
</evidence>
<feature type="domain" description="SMODS and SLOG-associating 2TM effector" evidence="3">
    <location>
        <begin position="27"/>
        <end position="218"/>
    </location>
</feature>
<gene>
    <name evidence="4" type="ORF">BIV24_19535</name>
</gene>
<dbReference type="EMBL" id="MLYP01000049">
    <property type="protein sequence ID" value="OIJ89801.1"/>
    <property type="molecule type" value="Genomic_DNA"/>
</dbReference>
<comment type="caution">
    <text evidence="4">The sequence shown here is derived from an EMBL/GenBank/DDBJ whole genome shotgun (WGS) entry which is preliminary data.</text>
</comment>
<accession>A0A1S2P7Y0</accession>
<dbReference type="STRING" id="1428652.BIV24_19535"/>
<dbReference type="Proteomes" id="UP000179935">
    <property type="component" value="Unassembled WGS sequence"/>
</dbReference>
<dbReference type="RefSeq" id="WP_071367633.1">
    <property type="nucleotide sequence ID" value="NZ_MLYP01000049.1"/>
</dbReference>
<protein>
    <recommendedName>
        <fullName evidence="3">SMODS and SLOG-associating 2TM effector domain-containing protein</fullName>
    </recommendedName>
</protein>
<dbReference type="AlphaFoldDB" id="A0A1S2P7Y0"/>
<evidence type="ECO:0000259" key="3">
    <source>
        <dbReference type="Pfam" id="PF18183"/>
    </source>
</evidence>
<keyword evidence="2" id="KW-1133">Transmembrane helix</keyword>
<evidence type="ECO:0000313" key="5">
    <source>
        <dbReference type="Proteomes" id="UP000179935"/>
    </source>
</evidence>
<name>A0A1S2P7Y0_9ACTN</name>
<dbReference type="Pfam" id="PF18183">
    <property type="entry name" value="SLATT_2"/>
    <property type="match status" value="1"/>
</dbReference>
<feature type="transmembrane region" description="Helical" evidence="2">
    <location>
        <begin position="106"/>
        <end position="124"/>
    </location>
</feature>
<feature type="compositionally biased region" description="Low complexity" evidence="1">
    <location>
        <begin position="221"/>
        <end position="235"/>
    </location>
</feature>
<keyword evidence="2" id="KW-0812">Transmembrane</keyword>
<feature type="transmembrane region" description="Helical" evidence="2">
    <location>
        <begin position="76"/>
        <end position="94"/>
    </location>
</feature>
<feature type="region of interest" description="Disordered" evidence="1">
    <location>
        <begin position="220"/>
        <end position="246"/>
    </location>
</feature>
<organism evidence="4 5">
    <name type="scientific">Streptomyces colonosanans</name>
    <dbReference type="NCBI Taxonomy" id="1428652"/>
    <lineage>
        <taxon>Bacteria</taxon>
        <taxon>Bacillati</taxon>
        <taxon>Actinomycetota</taxon>
        <taxon>Actinomycetes</taxon>
        <taxon>Kitasatosporales</taxon>
        <taxon>Streptomycetaceae</taxon>
        <taxon>Streptomyces</taxon>
    </lineage>
</organism>
<dbReference type="OrthoDB" id="4536877at2"/>
<sequence>MSQPEMQPEGPPQSGRGDGAAGLRPGDLLGRPLPHGDWGEPAQRLDELYRWVEDRALETAAWYLADRVWKRRGAQVLRGGAALGAVCGAALPLLDVTGVTDGAAPWAYLSLLLGLACVAADRFFGVTSGWVRDVATAQAVQRRLQALQFDWAAENVREVLGPAEGTAGEAAERCLSVLRRFSEDVTELVRAETADWMVEFRTGSVPLGVQTVGVAAPRAEGTVPGRFTPPTGTRPNMPRQRPPEAR</sequence>
<reference evidence="4 5" key="1">
    <citation type="submission" date="2016-10" db="EMBL/GenBank/DDBJ databases">
        <title>Genome sequence of Streptomyces sp. MUSC 93.</title>
        <authorList>
            <person name="Lee L.-H."/>
            <person name="Ser H.-L."/>
            <person name="Law J.W.-F."/>
        </authorList>
    </citation>
    <scope>NUCLEOTIDE SEQUENCE [LARGE SCALE GENOMIC DNA]</scope>
    <source>
        <strain evidence="4 5">MUSC 93</strain>
    </source>
</reference>
<evidence type="ECO:0000313" key="4">
    <source>
        <dbReference type="EMBL" id="OIJ89801.1"/>
    </source>
</evidence>
<dbReference type="NCBIfam" id="NF033633">
    <property type="entry name" value="SLATT_2"/>
    <property type="match status" value="1"/>
</dbReference>
<evidence type="ECO:0000256" key="2">
    <source>
        <dbReference type="SAM" id="Phobius"/>
    </source>
</evidence>
<proteinExistence type="predicted"/>
<keyword evidence="2" id="KW-0472">Membrane</keyword>
<keyword evidence="5" id="KW-1185">Reference proteome</keyword>
<feature type="region of interest" description="Disordered" evidence="1">
    <location>
        <begin position="1"/>
        <end position="26"/>
    </location>
</feature>
<dbReference type="InterPro" id="IPR040688">
    <property type="entry name" value="SLATT_2"/>
</dbReference>